<proteinExistence type="predicted"/>
<organism evidence="1">
    <name type="scientific">Culex pipiens</name>
    <name type="common">House mosquito</name>
    <dbReference type="NCBI Taxonomy" id="7175"/>
    <lineage>
        <taxon>Eukaryota</taxon>
        <taxon>Metazoa</taxon>
        <taxon>Ecdysozoa</taxon>
        <taxon>Arthropoda</taxon>
        <taxon>Hexapoda</taxon>
        <taxon>Insecta</taxon>
        <taxon>Pterygota</taxon>
        <taxon>Neoptera</taxon>
        <taxon>Endopterygota</taxon>
        <taxon>Diptera</taxon>
        <taxon>Nematocera</taxon>
        <taxon>Culicoidea</taxon>
        <taxon>Culicidae</taxon>
        <taxon>Culicinae</taxon>
        <taxon>Culicini</taxon>
        <taxon>Culex</taxon>
        <taxon>Culex</taxon>
    </lineage>
</organism>
<name>A0A8D8H832_CULPI</name>
<sequence length="147" mass="16778">MERVSFLIVSTTLCNPQPHTHSHHTHSLSHAYYKQKTMHIILIYEENNVAAAAAKNQGTPAISFGRGWIGKLPFHTQKHTHTCQAKMLEKNPIAAALTTRGVNFLYILHCMLIPRTTVNSKQNNKKKQAVFPLFLRFITLFFLIKNL</sequence>
<dbReference type="EMBL" id="HBUE01200555">
    <property type="protein sequence ID" value="CAG6529667.1"/>
    <property type="molecule type" value="Transcribed_RNA"/>
</dbReference>
<dbReference type="EMBL" id="HBUE01306717">
    <property type="protein sequence ID" value="CAG6581457.1"/>
    <property type="molecule type" value="Transcribed_RNA"/>
</dbReference>
<accession>A0A8D8H832</accession>
<evidence type="ECO:0000313" key="1">
    <source>
        <dbReference type="EMBL" id="CAG6529667.1"/>
    </source>
</evidence>
<reference evidence="1" key="1">
    <citation type="submission" date="2021-05" db="EMBL/GenBank/DDBJ databases">
        <authorList>
            <person name="Alioto T."/>
            <person name="Alioto T."/>
            <person name="Gomez Garrido J."/>
        </authorList>
    </citation>
    <scope>NUCLEOTIDE SEQUENCE</scope>
</reference>
<dbReference type="AlphaFoldDB" id="A0A8D8H832"/>
<protein>
    <submittedName>
        <fullName evidence="1">(northern house mosquito) hypothetical protein</fullName>
    </submittedName>
</protein>